<organism evidence="6 7">
    <name type="scientific">Jatrophihabitans endophyticus</name>
    <dbReference type="NCBI Taxonomy" id="1206085"/>
    <lineage>
        <taxon>Bacteria</taxon>
        <taxon>Bacillati</taxon>
        <taxon>Actinomycetota</taxon>
        <taxon>Actinomycetes</taxon>
        <taxon>Jatrophihabitantales</taxon>
        <taxon>Jatrophihabitantaceae</taxon>
        <taxon>Jatrophihabitans</taxon>
    </lineage>
</organism>
<dbReference type="SUPFAM" id="SSF55781">
    <property type="entry name" value="GAF domain-like"/>
    <property type="match status" value="1"/>
</dbReference>
<sequence length="205" mass="22463">MEGVLGRIVAAAVSEVGPVEHAGITEVDHRRVYTRAASGDLVHRIDAVQYRTNQGPCLDSLREQVTVRCDDLTEETRWPKYAKAAVDEGLRSLLSVQLFVHGANLGALNLYARDVHAFSDDDESTAMLLASHAAVAMKGNEVEVNLRTALASRDRIGQAKGILMERYKISDTEAFDLLVLASQRTHRKLRDVADELAATGELRIG</sequence>
<evidence type="ECO:0000256" key="1">
    <source>
        <dbReference type="ARBA" id="ARBA00022679"/>
    </source>
</evidence>
<dbReference type="GO" id="GO:0016301">
    <property type="term" value="F:kinase activity"/>
    <property type="evidence" value="ECO:0007669"/>
    <property type="project" value="UniProtKB-KW"/>
</dbReference>
<dbReference type="PROSITE" id="PS50921">
    <property type="entry name" value="ANTAR"/>
    <property type="match status" value="1"/>
</dbReference>
<dbReference type="InterPro" id="IPR005561">
    <property type="entry name" value="ANTAR"/>
</dbReference>
<dbReference type="AlphaFoldDB" id="A0A1M5DV74"/>
<reference evidence="6 7" key="1">
    <citation type="submission" date="2016-11" db="EMBL/GenBank/DDBJ databases">
        <authorList>
            <person name="Jaros S."/>
            <person name="Januszkiewicz K."/>
            <person name="Wedrychowicz H."/>
        </authorList>
    </citation>
    <scope>NUCLEOTIDE SEQUENCE [LARGE SCALE GENOMIC DNA]</scope>
    <source>
        <strain evidence="6 7">DSM 45627</strain>
    </source>
</reference>
<dbReference type="InterPro" id="IPR011006">
    <property type="entry name" value="CheY-like_superfamily"/>
</dbReference>
<evidence type="ECO:0000259" key="5">
    <source>
        <dbReference type="PROSITE" id="PS50921"/>
    </source>
</evidence>
<dbReference type="Proteomes" id="UP000186132">
    <property type="component" value="Unassembled WGS sequence"/>
</dbReference>
<gene>
    <name evidence="6" type="ORF">SAMN05443575_0705</name>
</gene>
<dbReference type="GO" id="GO:0003723">
    <property type="term" value="F:RNA binding"/>
    <property type="evidence" value="ECO:0007669"/>
    <property type="project" value="InterPro"/>
</dbReference>
<dbReference type="STRING" id="1206085.SAMN05443575_0705"/>
<dbReference type="SMART" id="SM01012">
    <property type="entry name" value="ANTAR"/>
    <property type="match status" value="1"/>
</dbReference>
<dbReference type="InterPro" id="IPR012074">
    <property type="entry name" value="GAF_ANTAR"/>
</dbReference>
<dbReference type="Gene3D" id="3.30.450.40">
    <property type="match status" value="1"/>
</dbReference>
<evidence type="ECO:0000256" key="3">
    <source>
        <dbReference type="ARBA" id="ARBA00023015"/>
    </source>
</evidence>
<dbReference type="PIRSF" id="PIRSF036625">
    <property type="entry name" value="GAF_ANTAR"/>
    <property type="match status" value="1"/>
</dbReference>
<dbReference type="InterPro" id="IPR003018">
    <property type="entry name" value="GAF"/>
</dbReference>
<dbReference type="InterPro" id="IPR036388">
    <property type="entry name" value="WH-like_DNA-bd_sf"/>
</dbReference>
<dbReference type="Gene3D" id="1.10.10.10">
    <property type="entry name" value="Winged helix-like DNA-binding domain superfamily/Winged helix DNA-binding domain"/>
    <property type="match status" value="1"/>
</dbReference>
<name>A0A1M5DV74_9ACTN</name>
<accession>A0A1M5DV74</accession>
<dbReference type="Pfam" id="PF13185">
    <property type="entry name" value="GAF_2"/>
    <property type="match status" value="1"/>
</dbReference>
<evidence type="ECO:0000256" key="2">
    <source>
        <dbReference type="ARBA" id="ARBA00022777"/>
    </source>
</evidence>
<keyword evidence="3" id="KW-0805">Transcription regulation</keyword>
<dbReference type="EMBL" id="FQVU01000001">
    <property type="protein sequence ID" value="SHF70820.1"/>
    <property type="molecule type" value="Genomic_DNA"/>
</dbReference>
<dbReference type="SUPFAM" id="SSF52172">
    <property type="entry name" value="CheY-like"/>
    <property type="match status" value="1"/>
</dbReference>
<keyword evidence="1" id="KW-0808">Transferase</keyword>
<dbReference type="InterPro" id="IPR029016">
    <property type="entry name" value="GAF-like_dom_sf"/>
</dbReference>
<dbReference type="Pfam" id="PF03861">
    <property type="entry name" value="ANTAR"/>
    <property type="match status" value="1"/>
</dbReference>
<evidence type="ECO:0000313" key="6">
    <source>
        <dbReference type="EMBL" id="SHF70820.1"/>
    </source>
</evidence>
<evidence type="ECO:0000313" key="7">
    <source>
        <dbReference type="Proteomes" id="UP000186132"/>
    </source>
</evidence>
<proteinExistence type="predicted"/>
<protein>
    <submittedName>
        <fullName evidence="6">GAF domain-containing protein</fullName>
    </submittedName>
</protein>
<evidence type="ECO:0000256" key="4">
    <source>
        <dbReference type="ARBA" id="ARBA00023163"/>
    </source>
</evidence>
<keyword evidence="4" id="KW-0804">Transcription</keyword>
<feature type="domain" description="ANTAR" evidence="5">
    <location>
        <begin position="136"/>
        <end position="197"/>
    </location>
</feature>
<keyword evidence="2" id="KW-0418">Kinase</keyword>
<keyword evidence="7" id="KW-1185">Reference proteome</keyword>